<dbReference type="InterPro" id="IPR035953">
    <property type="entry name" value="Dextranase_N-ter"/>
</dbReference>
<dbReference type="Proteomes" id="UP000190626">
    <property type="component" value="Unassembled WGS sequence"/>
</dbReference>
<organism evidence="7 8">
    <name type="scientific">Paenibacillus ferrarius</name>
    <dbReference type="NCBI Taxonomy" id="1469647"/>
    <lineage>
        <taxon>Bacteria</taxon>
        <taxon>Bacillati</taxon>
        <taxon>Bacillota</taxon>
        <taxon>Bacilli</taxon>
        <taxon>Bacillales</taxon>
        <taxon>Paenibacillaceae</taxon>
        <taxon>Paenibacillus</taxon>
    </lineage>
</organism>
<dbReference type="PANTHER" id="PTHR31736:SF9">
    <property type="entry name" value="ENDO-XYLOGALACTURONAN HYDROLASE A-RELATED"/>
    <property type="match status" value="1"/>
</dbReference>
<dbReference type="STRING" id="1469647.BC351_28435"/>
<dbReference type="RefSeq" id="WP_079414327.1">
    <property type="nucleotide sequence ID" value="NZ_MBTG01000016.1"/>
</dbReference>
<keyword evidence="3" id="KW-0624">Polysaccharide degradation</keyword>
<gene>
    <name evidence="7" type="ORF">BC351_28435</name>
</gene>
<feature type="domain" description="BT-1020-like structural beta-sandwich" evidence="6">
    <location>
        <begin position="729"/>
        <end position="815"/>
    </location>
</feature>
<dbReference type="Gene3D" id="2.160.20.10">
    <property type="entry name" value="Single-stranded right-handed beta-helix, Pectin lyase-like"/>
    <property type="match status" value="1"/>
</dbReference>
<evidence type="ECO:0000259" key="5">
    <source>
        <dbReference type="Pfam" id="PF00754"/>
    </source>
</evidence>
<dbReference type="Gene3D" id="2.60.350.10">
    <property type="entry name" value="Dextranase, N-terminal"/>
    <property type="match status" value="1"/>
</dbReference>
<dbReference type="Pfam" id="PF22585">
    <property type="entry name" value="Sialidase-like_CBM"/>
    <property type="match status" value="2"/>
</dbReference>
<reference evidence="8" key="1">
    <citation type="submission" date="2016-07" db="EMBL/GenBank/DDBJ databases">
        <authorList>
            <person name="Florea S."/>
            <person name="Webb J.S."/>
            <person name="Jaromczyk J."/>
            <person name="Schardl C.L."/>
        </authorList>
    </citation>
    <scope>NUCLEOTIDE SEQUENCE [LARGE SCALE GENOMIC DNA]</scope>
    <source>
        <strain evidence="8">CY1</strain>
    </source>
</reference>
<dbReference type="Pfam" id="PF00754">
    <property type="entry name" value="F5_F8_type_C"/>
    <property type="match status" value="1"/>
</dbReference>
<comment type="caution">
    <text evidence="7">The sequence shown here is derived from an EMBL/GenBank/DDBJ whole genome shotgun (WGS) entry which is preliminary data.</text>
</comment>
<dbReference type="SUPFAM" id="SSF49899">
    <property type="entry name" value="Concanavalin A-like lectins/glucanases"/>
    <property type="match status" value="1"/>
</dbReference>
<dbReference type="EMBL" id="MBTG01000016">
    <property type="protein sequence ID" value="OPH56423.1"/>
    <property type="molecule type" value="Genomic_DNA"/>
</dbReference>
<dbReference type="SUPFAM" id="SSF51126">
    <property type="entry name" value="Pectin lyase-like"/>
    <property type="match status" value="1"/>
</dbReference>
<dbReference type="InterPro" id="IPR011050">
    <property type="entry name" value="Pectin_lyase_fold/virulence"/>
</dbReference>
<evidence type="ECO:0000259" key="6">
    <source>
        <dbReference type="Pfam" id="PF22585"/>
    </source>
</evidence>
<dbReference type="PANTHER" id="PTHR31736">
    <property type="match status" value="1"/>
</dbReference>
<dbReference type="GO" id="GO:0000272">
    <property type="term" value="P:polysaccharide catabolic process"/>
    <property type="evidence" value="ECO:0007669"/>
    <property type="project" value="UniProtKB-KW"/>
</dbReference>
<feature type="region of interest" description="Disordered" evidence="4">
    <location>
        <begin position="669"/>
        <end position="688"/>
    </location>
</feature>
<accession>A0A1V4HHU9</accession>
<evidence type="ECO:0000256" key="3">
    <source>
        <dbReference type="ARBA" id="ARBA00023326"/>
    </source>
</evidence>
<sequence length="1010" mass="108445">MFMMKRLPLFVLLFSLVAMLGLLGGLHAKAAGANLVHSWSPPSGTAANSTFTVQVKPSDEAAWMDLYEYNVKVGHQDGTNFDSSYVNFDFSGSLDVKVTYNAGTISSYNITPSSYGIQAVQTGNTLSFSVVQDNLSPRKIAVRINNSWDTGVLHILTNPLETNAPSQMASNVYLINPGDAIPLELPAGKDTYYFKAGEHTLPKGSWAEVDLGAVYAIDKIGLEQAPLYTNGPEYPNKFIVESKVNAGDAYTTAYDGTSNSLLGAITKSFPAKNARYVRLRLLGSNVTSGYLFSSTVTEFKVMQAGGTTNLALNRGIAGAFPSYTQLFDGNSLTQFGTNKGYGNWHPGESFYISRNNTTVYLQPGAVVHGSISSDGVSNVTIKGRGILDGSLLQHANPSPGEGRTGAIWLNNGSDNTIEGITIQDACMWTVVMNFSTRPTVRNVNIITYVANADGIHFSGSTNGLVTGSFVRTPDDNIVMYHYGPTSLNTVQNSVLWGDDAHTLLIGLGTEPNANITDLTFQNLDVLAQQGVVDLTKFNGVMKLWPNGGNEIKNVLFKDIRIEAFRDPAKSVVFQFRTDERFAGEGNGRISNVTLDNIAYKGSGELTSLLSGASSSNDVKDIYINNYTRNGILVTDQASGNITSAGSVSNVNYSYTANFNSDVAGSAPAGWTSSPGVTVQPDPSASDQSVRMSKTTSAAISSSKSLPSTSGIVTVQAKMKIVDKTNWKSLAVMNASGTELMQVGFDSAGNMYSNNGSVWTAFMPYSTNQWYDVKVELNTATDQYNLFIDGVLKASNQSFEVSTANIGAVMFTSGEAAAGTYYFDQVKVSFLHTIIDSDFNSDTIGNAPIGWTSTSGVTVQAVPSMADKSVKMYKTTSSIVNSYKSINAISGIVTVQARMNIANKTNWKSLAIYNSAGTELTQVGFDSGGNVYSNNGNVWTALMPYNINQWYDVKLIINTSTDTFDLYVDNVLINANKSLESATNDIGRVGFVSSESPVGGIFYFDNVIIAN</sequence>
<keyword evidence="1" id="KW-0677">Repeat</keyword>
<feature type="compositionally biased region" description="Polar residues" evidence="4">
    <location>
        <begin position="670"/>
        <end position="688"/>
    </location>
</feature>
<dbReference type="InterPro" id="IPR013320">
    <property type="entry name" value="ConA-like_dom_sf"/>
</dbReference>
<evidence type="ECO:0000313" key="8">
    <source>
        <dbReference type="Proteomes" id="UP000190626"/>
    </source>
</evidence>
<evidence type="ECO:0008006" key="9">
    <source>
        <dbReference type="Google" id="ProtNLM"/>
    </source>
</evidence>
<dbReference type="AlphaFoldDB" id="A0A1V4HHU9"/>
<dbReference type="InterPro" id="IPR012334">
    <property type="entry name" value="Pectin_lyas_fold"/>
</dbReference>
<evidence type="ECO:0000256" key="1">
    <source>
        <dbReference type="ARBA" id="ARBA00022737"/>
    </source>
</evidence>
<dbReference type="InterPro" id="IPR000421">
    <property type="entry name" value="FA58C"/>
</dbReference>
<dbReference type="InterPro" id="IPR054490">
    <property type="entry name" value="BT_1020-like_b-sandwich_1"/>
</dbReference>
<evidence type="ECO:0000256" key="4">
    <source>
        <dbReference type="SAM" id="MobiDB-lite"/>
    </source>
</evidence>
<evidence type="ECO:0000256" key="2">
    <source>
        <dbReference type="ARBA" id="ARBA00023277"/>
    </source>
</evidence>
<dbReference type="SUPFAM" id="SSF49785">
    <property type="entry name" value="Galactose-binding domain-like"/>
    <property type="match status" value="1"/>
</dbReference>
<name>A0A1V4HHU9_9BACL</name>
<dbReference type="InterPro" id="IPR008979">
    <property type="entry name" value="Galactose-bd-like_sf"/>
</dbReference>
<evidence type="ECO:0000313" key="7">
    <source>
        <dbReference type="EMBL" id="OPH56423.1"/>
    </source>
</evidence>
<feature type="domain" description="BT-1020-like structural beta-sandwich" evidence="6">
    <location>
        <begin position="908"/>
        <end position="990"/>
    </location>
</feature>
<keyword evidence="8" id="KW-1185">Reference proteome</keyword>
<protein>
    <recommendedName>
        <fullName evidence="9">F5/8 type C domain-containing protein</fullName>
    </recommendedName>
</protein>
<proteinExistence type="predicted"/>
<dbReference type="Gene3D" id="2.60.120.260">
    <property type="entry name" value="Galactose-binding domain-like"/>
    <property type="match status" value="1"/>
</dbReference>
<feature type="domain" description="F5/8 type C" evidence="5">
    <location>
        <begin position="193"/>
        <end position="287"/>
    </location>
</feature>
<dbReference type="OrthoDB" id="9795222at2"/>
<keyword evidence="2" id="KW-0119">Carbohydrate metabolism</keyword>
<dbReference type="Gene3D" id="2.60.120.200">
    <property type="match status" value="1"/>
</dbReference>